<protein>
    <submittedName>
        <fullName evidence="2">Uncharacterized protein</fullName>
    </submittedName>
</protein>
<proteinExistence type="predicted"/>
<evidence type="ECO:0000313" key="2">
    <source>
        <dbReference type="EMBL" id="TIA12389.1"/>
    </source>
</evidence>
<feature type="compositionally biased region" description="Acidic residues" evidence="1">
    <location>
        <begin position="111"/>
        <end position="120"/>
    </location>
</feature>
<feature type="compositionally biased region" description="Low complexity" evidence="1">
    <location>
        <begin position="70"/>
        <end position="84"/>
    </location>
</feature>
<sequence length="156" mass="16709">MYSPLTMTSLTDAQNRYLALAWLCVDVEPKIDYERFALLAGSKTANSAREMLRVTKKKLHQEYASVSTDGTVAPPNTPAAAATKTFKKKATPKTKSTGKAKGGKKRKITNDSDEESDAGDDTPIKKKNVVKKEPVDEDSDAGAGAGAETDAEDAEV</sequence>
<organism evidence="2 3">
    <name type="scientific">Aureobasidium pullulans</name>
    <name type="common">Black yeast</name>
    <name type="synonym">Pullularia pullulans</name>
    <dbReference type="NCBI Taxonomy" id="5580"/>
    <lineage>
        <taxon>Eukaryota</taxon>
        <taxon>Fungi</taxon>
        <taxon>Dikarya</taxon>
        <taxon>Ascomycota</taxon>
        <taxon>Pezizomycotina</taxon>
        <taxon>Dothideomycetes</taxon>
        <taxon>Dothideomycetidae</taxon>
        <taxon>Dothideales</taxon>
        <taxon>Saccotheciaceae</taxon>
        <taxon>Aureobasidium</taxon>
    </lineage>
</organism>
<feature type="region of interest" description="Disordered" evidence="1">
    <location>
        <begin position="66"/>
        <end position="156"/>
    </location>
</feature>
<comment type="caution">
    <text evidence="2">The sequence shown here is derived from an EMBL/GenBank/DDBJ whole genome shotgun (WGS) entry which is preliminary data.</text>
</comment>
<feature type="compositionally biased region" description="Basic residues" evidence="1">
    <location>
        <begin position="85"/>
        <end position="107"/>
    </location>
</feature>
<accession>A0A4S9ZWX3</accession>
<evidence type="ECO:0000313" key="3">
    <source>
        <dbReference type="Proteomes" id="UP000304947"/>
    </source>
</evidence>
<dbReference type="Proteomes" id="UP000304947">
    <property type="component" value="Unassembled WGS sequence"/>
</dbReference>
<reference evidence="2 3" key="1">
    <citation type="submission" date="2018-10" db="EMBL/GenBank/DDBJ databases">
        <title>Fifty Aureobasidium pullulans genomes reveal a recombining polyextremotolerant generalist.</title>
        <authorList>
            <person name="Gostincar C."/>
            <person name="Turk M."/>
            <person name="Zajc J."/>
            <person name="Gunde-Cimerman N."/>
        </authorList>
    </citation>
    <scope>NUCLEOTIDE SEQUENCE [LARGE SCALE GENOMIC DNA]</scope>
    <source>
        <strain evidence="2 3">EXF-3380</strain>
    </source>
</reference>
<evidence type="ECO:0000256" key="1">
    <source>
        <dbReference type="SAM" id="MobiDB-lite"/>
    </source>
</evidence>
<dbReference type="EMBL" id="QZBU01004285">
    <property type="protein sequence ID" value="TIA12389.1"/>
    <property type="molecule type" value="Genomic_DNA"/>
</dbReference>
<dbReference type="AlphaFoldDB" id="A0A4S9ZWX3"/>
<name>A0A4S9ZWX3_AURPU</name>
<gene>
    <name evidence="2" type="ORF">D6C83_08450</name>
</gene>